<dbReference type="OrthoDB" id="978727at2"/>
<name>A0A150XH81_9BACT</name>
<reference evidence="1 2" key="1">
    <citation type="submission" date="2016-01" db="EMBL/GenBank/DDBJ databases">
        <title>Genome sequencing of Roseivirga spongicola UST030701-084.</title>
        <authorList>
            <person name="Selvaratnam C."/>
            <person name="Thevarajoo S."/>
            <person name="Goh K.M."/>
            <person name="Ee R."/>
            <person name="Chan K.-G."/>
            <person name="Chong C.S."/>
        </authorList>
    </citation>
    <scope>NUCLEOTIDE SEQUENCE [LARGE SCALE GENOMIC DNA]</scope>
    <source>
        <strain evidence="1 2">UST030701-084</strain>
    </source>
</reference>
<protein>
    <recommendedName>
        <fullName evidence="3">DUF4221 domain-containing protein</fullName>
    </recommendedName>
</protein>
<keyword evidence="2" id="KW-1185">Reference proteome</keyword>
<evidence type="ECO:0000313" key="1">
    <source>
        <dbReference type="EMBL" id="KYG78072.1"/>
    </source>
</evidence>
<dbReference type="Proteomes" id="UP000075606">
    <property type="component" value="Unassembled WGS sequence"/>
</dbReference>
<sequence length="389" mass="45718">MKNKHTLIIFIVLAILFAGSCSTSKEEIGVPQTRNYKAIVADSVVFEWLSELDLLDYNEEAEELLLLDKTSNEVLIINEEGELLSQFNPHIEGPNYVGDYDFGWTFYGNDYLICYGTYYFHLLDKEGKRVKRFPYPVETNGLWMLDYNPRMLFDYEYQGDDKFVAFITAPQGPSYPSMDYYDSIEMVYAIDVESESGYSIMSKPESSTYRNLKGYVDHGWPYMTNYFGSKFAQIHSVDSMLYIWNAEGDELLNSIVIPKEFQPDYEVKSYGDSGNPDRFRINSNVYSTKDYILLHSLKIIPESINRELRNKYPRYWESEEYREAAQKYMDANYLVFNEEGFLGELKYETGPTGVNRLSTKKDFIWKDRRYEDERDYRTFLKVKIVPVEE</sequence>
<comment type="caution">
    <text evidence="1">The sequence shown here is derived from an EMBL/GenBank/DDBJ whole genome shotgun (WGS) entry which is preliminary data.</text>
</comment>
<dbReference type="EMBL" id="LRPC01000001">
    <property type="protein sequence ID" value="KYG78072.1"/>
    <property type="molecule type" value="Genomic_DNA"/>
</dbReference>
<proteinExistence type="predicted"/>
<evidence type="ECO:0000313" key="2">
    <source>
        <dbReference type="Proteomes" id="UP000075606"/>
    </source>
</evidence>
<dbReference type="AlphaFoldDB" id="A0A150XH81"/>
<dbReference type="PROSITE" id="PS51257">
    <property type="entry name" value="PROKAR_LIPOPROTEIN"/>
    <property type="match status" value="1"/>
</dbReference>
<gene>
    <name evidence="1" type="ORF">AWW68_04695</name>
</gene>
<dbReference type="RefSeq" id="WP_068217130.1">
    <property type="nucleotide sequence ID" value="NZ_CP139724.1"/>
</dbReference>
<evidence type="ECO:0008006" key="3">
    <source>
        <dbReference type="Google" id="ProtNLM"/>
    </source>
</evidence>
<accession>A0A150XH81</accession>
<organism evidence="1 2">
    <name type="scientific">Roseivirga spongicola</name>
    <dbReference type="NCBI Taxonomy" id="333140"/>
    <lineage>
        <taxon>Bacteria</taxon>
        <taxon>Pseudomonadati</taxon>
        <taxon>Bacteroidota</taxon>
        <taxon>Cytophagia</taxon>
        <taxon>Cytophagales</taxon>
        <taxon>Roseivirgaceae</taxon>
        <taxon>Roseivirga</taxon>
    </lineage>
</organism>